<dbReference type="EMBL" id="KU971187">
    <property type="protein sequence ID" value="ASN63781.1"/>
    <property type="molecule type" value="Genomic_DNA"/>
</dbReference>
<evidence type="ECO:0000256" key="1">
    <source>
        <dbReference type="ARBA" id="ARBA00023186"/>
    </source>
</evidence>
<evidence type="ECO:0000313" key="3">
    <source>
        <dbReference type="EMBL" id="ASN63781.1"/>
    </source>
</evidence>
<dbReference type="CDD" id="cd00320">
    <property type="entry name" value="cpn10"/>
    <property type="match status" value="1"/>
</dbReference>
<evidence type="ECO:0000256" key="2">
    <source>
        <dbReference type="SAM" id="MobiDB-lite"/>
    </source>
</evidence>
<sequence>MSDLDLSPGAFALPEPIQSLDAPEPDASDEMKATQLPTPTGWKILCAVPDVDEKIAGSNLYKPVEFMRQEETATTVLFVLKVGPDAYNDTAKFPNGAWCKEGDFVLVRTYSGTRFKIFGKEFRLINDDQVDAVVLDPRGLTRA</sequence>
<name>A0A221S4F2_9VIRU</name>
<dbReference type="SUPFAM" id="SSF50129">
    <property type="entry name" value="GroES-like"/>
    <property type="match status" value="1"/>
</dbReference>
<dbReference type="GO" id="GO:0005524">
    <property type="term" value="F:ATP binding"/>
    <property type="evidence" value="ECO:0007669"/>
    <property type="project" value="InterPro"/>
</dbReference>
<feature type="region of interest" description="Disordered" evidence="2">
    <location>
        <begin position="1"/>
        <end position="34"/>
    </location>
</feature>
<dbReference type="InterPro" id="IPR011032">
    <property type="entry name" value="GroES-like_sf"/>
</dbReference>
<organism evidence="3">
    <name type="scientific">uncultured virus</name>
    <dbReference type="NCBI Taxonomy" id="340016"/>
    <lineage>
        <taxon>Viruses</taxon>
        <taxon>environmental samples</taxon>
    </lineage>
</organism>
<keyword evidence="1" id="KW-0143">Chaperone</keyword>
<accession>A0A221S4F2</accession>
<gene>
    <name evidence="3" type="primary">groES</name>
</gene>
<dbReference type="InterPro" id="IPR020818">
    <property type="entry name" value="Chaperonin_GroES"/>
</dbReference>
<dbReference type="Gene3D" id="2.30.33.40">
    <property type="entry name" value="GroES chaperonin"/>
    <property type="match status" value="1"/>
</dbReference>
<protein>
    <submittedName>
        <fullName evidence="3">Co-chaperonin GroES</fullName>
    </submittedName>
</protein>
<reference evidence="3" key="1">
    <citation type="submission" date="2016-03" db="EMBL/GenBank/DDBJ databases">
        <title>Novel chaperonins are prevalent in the virioplankton and link to viral biology and ecology.</title>
        <authorList>
            <person name="Marine R.L."/>
            <person name="Nasko D.J."/>
            <person name="Polson S.W."/>
            <person name="Wommack K.E."/>
        </authorList>
    </citation>
    <scope>NUCLEOTIDE SEQUENCE</scope>
</reference>
<proteinExistence type="predicted"/>
<dbReference type="InterPro" id="IPR037124">
    <property type="entry name" value="Chaperonin_GroES_sf"/>
</dbReference>
<dbReference type="GO" id="GO:0044183">
    <property type="term" value="F:protein folding chaperone"/>
    <property type="evidence" value="ECO:0007669"/>
    <property type="project" value="InterPro"/>
</dbReference>